<dbReference type="Proteomes" id="UP000314294">
    <property type="component" value="Unassembled WGS sequence"/>
</dbReference>
<evidence type="ECO:0000313" key="2">
    <source>
        <dbReference type="EMBL" id="TNN41406.1"/>
    </source>
</evidence>
<evidence type="ECO:0000256" key="1">
    <source>
        <dbReference type="SAM" id="MobiDB-lite"/>
    </source>
</evidence>
<organism evidence="2 3">
    <name type="scientific">Liparis tanakae</name>
    <name type="common">Tanaka's snailfish</name>
    <dbReference type="NCBI Taxonomy" id="230148"/>
    <lineage>
        <taxon>Eukaryota</taxon>
        <taxon>Metazoa</taxon>
        <taxon>Chordata</taxon>
        <taxon>Craniata</taxon>
        <taxon>Vertebrata</taxon>
        <taxon>Euteleostomi</taxon>
        <taxon>Actinopterygii</taxon>
        <taxon>Neopterygii</taxon>
        <taxon>Teleostei</taxon>
        <taxon>Neoteleostei</taxon>
        <taxon>Acanthomorphata</taxon>
        <taxon>Eupercaria</taxon>
        <taxon>Perciformes</taxon>
        <taxon>Cottioidei</taxon>
        <taxon>Cottales</taxon>
        <taxon>Liparidae</taxon>
        <taxon>Liparis</taxon>
    </lineage>
</organism>
<dbReference type="EMBL" id="SRLO01001111">
    <property type="protein sequence ID" value="TNN41406.1"/>
    <property type="molecule type" value="Genomic_DNA"/>
</dbReference>
<gene>
    <name evidence="2" type="ORF">EYF80_048433</name>
</gene>
<comment type="caution">
    <text evidence="2">The sequence shown here is derived from an EMBL/GenBank/DDBJ whole genome shotgun (WGS) entry which is preliminary data.</text>
</comment>
<proteinExistence type="predicted"/>
<name>A0A4Z2FJM5_9TELE</name>
<dbReference type="AlphaFoldDB" id="A0A4Z2FJM5"/>
<reference evidence="2 3" key="1">
    <citation type="submission" date="2019-03" db="EMBL/GenBank/DDBJ databases">
        <title>First draft genome of Liparis tanakae, snailfish: a comprehensive survey of snailfish specific genes.</title>
        <authorList>
            <person name="Kim W."/>
            <person name="Song I."/>
            <person name="Jeong J.-H."/>
            <person name="Kim D."/>
            <person name="Kim S."/>
            <person name="Ryu S."/>
            <person name="Song J.Y."/>
            <person name="Lee S.K."/>
        </authorList>
    </citation>
    <scope>NUCLEOTIDE SEQUENCE [LARGE SCALE GENOMIC DNA]</scope>
    <source>
        <tissue evidence="2">Muscle</tissue>
    </source>
</reference>
<accession>A0A4Z2FJM5</accession>
<feature type="region of interest" description="Disordered" evidence="1">
    <location>
        <begin position="15"/>
        <end position="38"/>
    </location>
</feature>
<sequence length="81" mass="8449">MTWVSAAAEVTACSQRMGKEEGIEEEEGVDGVGNTPPNPQQLVHSTLPVIARRLSADVTDVGDARTSALHVGVGVFSGVFI</sequence>
<evidence type="ECO:0000313" key="3">
    <source>
        <dbReference type="Proteomes" id="UP000314294"/>
    </source>
</evidence>
<protein>
    <submittedName>
        <fullName evidence="2">Uncharacterized protein</fullName>
    </submittedName>
</protein>
<keyword evidence="3" id="KW-1185">Reference proteome</keyword>